<evidence type="ECO:0000313" key="8">
    <source>
        <dbReference type="EMBL" id="KAG0485948.1"/>
    </source>
</evidence>
<feature type="transmembrane region" description="Helical" evidence="6">
    <location>
        <begin position="6"/>
        <end position="24"/>
    </location>
</feature>
<dbReference type="GO" id="GO:0016020">
    <property type="term" value="C:membrane"/>
    <property type="evidence" value="ECO:0007669"/>
    <property type="project" value="UniProtKB-SubCell"/>
</dbReference>
<dbReference type="EMBL" id="JADCNL010000007">
    <property type="protein sequence ID" value="KAG0473441.1"/>
    <property type="molecule type" value="Genomic_DNA"/>
</dbReference>
<proteinExistence type="inferred from homology"/>
<protein>
    <submittedName>
        <fullName evidence="8">Uncharacterized protein</fullName>
    </submittedName>
</protein>
<dbReference type="Pfam" id="PF01679">
    <property type="entry name" value="Pmp3"/>
    <property type="match status" value="1"/>
</dbReference>
<gene>
    <name evidence="8" type="ORF">HPP92_010027</name>
    <name evidence="7" type="ORF">HPP92_015298</name>
</gene>
<dbReference type="OrthoDB" id="288590at2759"/>
<evidence type="ECO:0000256" key="4">
    <source>
        <dbReference type="ARBA" id="ARBA00022989"/>
    </source>
</evidence>
<feature type="transmembrane region" description="Helical" evidence="6">
    <location>
        <begin position="31"/>
        <end position="52"/>
    </location>
</feature>
<dbReference type="PANTHER" id="PTHR21659:SF73">
    <property type="entry name" value="HYDROPHOBIC PROTEIN RCI2B"/>
    <property type="match status" value="1"/>
</dbReference>
<keyword evidence="9" id="KW-1185">Reference proteome</keyword>
<accession>A0A835V604</accession>
<keyword evidence="4 6" id="KW-1133">Transmembrane helix</keyword>
<reference evidence="8 9" key="1">
    <citation type="journal article" date="2020" name="Nat. Food">
        <title>A phased Vanilla planifolia genome enables genetic improvement of flavour and production.</title>
        <authorList>
            <person name="Hasing T."/>
            <person name="Tang H."/>
            <person name="Brym M."/>
            <person name="Khazi F."/>
            <person name="Huang T."/>
            <person name="Chambers A.H."/>
        </authorList>
    </citation>
    <scope>NUCLEOTIDE SEQUENCE [LARGE SCALE GENOMIC DNA]</scope>
    <source>
        <tissue evidence="8">Leaf</tissue>
    </source>
</reference>
<evidence type="ECO:0000256" key="6">
    <source>
        <dbReference type="SAM" id="Phobius"/>
    </source>
</evidence>
<evidence type="ECO:0000313" key="7">
    <source>
        <dbReference type="EMBL" id="KAG0473441.1"/>
    </source>
</evidence>
<evidence type="ECO:0000256" key="3">
    <source>
        <dbReference type="ARBA" id="ARBA00022692"/>
    </source>
</evidence>
<evidence type="ECO:0000313" key="9">
    <source>
        <dbReference type="Proteomes" id="UP000636800"/>
    </source>
</evidence>
<evidence type="ECO:0000256" key="1">
    <source>
        <dbReference type="ARBA" id="ARBA00004370"/>
    </source>
</evidence>
<dbReference type="AlphaFoldDB" id="A0A835V604"/>
<sequence length="54" mass="6423">MANERFVYIILAIFIPPLPVFLKYGCKEKFWLCLLLTLFFFLPGMIYAIYVLTK</sequence>
<dbReference type="EMBL" id="JADCNL010000004">
    <property type="protein sequence ID" value="KAG0485948.1"/>
    <property type="molecule type" value="Genomic_DNA"/>
</dbReference>
<dbReference type="Proteomes" id="UP000636800">
    <property type="component" value="Chromosome 7"/>
</dbReference>
<dbReference type="PANTHER" id="PTHR21659">
    <property type="entry name" value="HYDROPHOBIC PROTEIN RCI2 LOW TEMPERATURE AND SALT RESPONSIVE PROTEIN LTI6 -RELATED"/>
    <property type="match status" value="1"/>
</dbReference>
<evidence type="ECO:0000256" key="5">
    <source>
        <dbReference type="ARBA" id="ARBA00023136"/>
    </source>
</evidence>
<comment type="subcellular location">
    <subcellularLocation>
        <location evidence="1">Membrane</location>
    </subcellularLocation>
</comment>
<keyword evidence="5 6" id="KW-0472">Membrane</keyword>
<name>A0A835V604_VANPL</name>
<evidence type="ECO:0000256" key="2">
    <source>
        <dbReference type="ARBA" id="ARBA00009530"/>
    </source>
</evidence>
<dbReference type="InterPro" id="IPR000612">
    <property type="entry name" value="PMP3"/>
</dbReference>
<comment type="caution">
    <text evidence="8">The sequence shown here is derived from an EMBL/GenBank/DDBJ whole genome shotgun (WGS) entry which is preliminary data.</text>
</comment>
<comment type="similarity">
    <text evidence="2">Belongs to the UPF0057 (PMP3) family.</text>
</comment>
<organism evidence="8 9">
    <name type="scientific">Vanilla planifolia</name>
    <name type="common">Vanilla</name>
    <dbReference type="NCBI Taxonomy" id="51239"/>
    <lineage>
        <taxon>Eukaryota</taxon>
        <taxon>Viridiplantae</taxon>
        <taxon>Streptophyta</taxon>
        <taxon>Embryophyta</taxon>
        <taxon>Tracheophyta</taxon>
        <taxon>Spermatophyta</taxon>
        <taxon>Magnoliopsida</taxon>
        <taxon>Liliopsida</taxon>
        <taxon>Asparagales</taxon>
        <taxon>Orchidaceae</taxon>
        <taxon>Vanilloideae</taxon>
        <taxon>Vanilleae</taxon>
        <taxon>Vanilla</taxon>
    </lineage>
</organism>
<keyword evidence="3 6" id="KW-0812">Transmembrane</keyword>